<accession>A0A1A9QE92</accession>
<dbReference type="STRING" id="432608.A6V39_00070"/>
<proteinExistence type="predicted"/>
<dbReference type="Proteomes" id="UP000077623">
    <property type="component" value="Unassembled WGS sequence"/>
</dbReference>
<keyword evidence="2" id="KW-1185">Reference proteome</keyword>
<comment type="caution">
    <text evidence="1">The sequence shown here is derived from an EMBL/GenBank/DDBJ whole genome shotgun (WGS) entry which is preliminary data.</text>
</comment>
<dbReference type="EMBL" id="LWUJ01000010">
    <property type="protein sequence ID" value="OAL10444.1"/>
    <property type="molecule type" value="Genomic_DNA"/>
</dbReference>
<protein>
    <submittedName>
        <fullName evidence="1">Uncharacterized protein</fullName>
    </submittedName>
</protein>
<dbReference type="RefSeq" id="WP_187149677.1">
    <property type="nucleotide sequence ID" value="NZ_LWUJ01000010.1"/>
</dbReference>
<evidence type="ECO:0000313" key="1">
    <source>
        <dbReference type="EMBL" id="OAL10444.1"/>
    </source>
</evidence>
<reference evidence="2" key="1">
    <citation type="submission" date="2016-04" db="EMBL/GenBank/DDBJ databases">
        <authorList>
            <person name="Quiroz-Castaneda R.E."/>
            <person name="Martinez-Ocampo F."/>
        </authorList>
    </citation>
    <scope>NUCLEOTIDE SEQUENCE [LARGE SCALE GENOMIC DNA]</scope>
    <source>
        <strain evidence="2">INIFAP01</strain>
    </source>
</reference>
<evidence type="ECO:0000313" key="2">
    <source>
        <dbReference type="Proteomes" id="UP000077623"/>
    </source>
</evidence>
<dbReference type="AlphaFoldDB" id="A0A1A9QE92"/>
<organism evidence="1 2">
    <name type="scientific">Candidatus Mycoplasma haematobovis</name>
    <dbReference type="NCBI Taxonomy" id="432608"/>
    <lineage>
        <taxon>Bacteria</taxon>
        <taxon>Bacillati</taxon>
        <taxon>Mycoplasmatota</taxon>
        <taxon>Mollicutes</taxon>
        <taxon>Mycoplasmataceae</taxon>
        <taxon>Mycoplasma</taxon>
    </lineage>
</organism>
<sequence>MSLATRGLIGLGAIGSAVGGGYALTYAFSKDNIGSKLEANGYQLLSKDANNNEFWTEILKSYTAVVGSNSSLKFDSFAGGDSTSNQDLMQQLQEHCEKSLKKRITEDNEKKEIYKRTEKWCTKPIEVSKRLDWLGFKALDVDQNKDTQVDEWNSKLNKYKDAKKTKQPTFPTGLTDNVDADNRNKIKKACEVPLKKKTYEADYETSLENAKEWCSVKKDKQTT</sequence>
<gene>
    <name evidence="1" type="ORF">A6V39_00070</name>
</gene>
<name>A0A1A9QE92_9MOLU</name>